<keyword evidence="8 10" id="KW-0482">Metalloprotease</keyword>
<evidence type="ECO:0000256" key="5">
    <source>
        <dbReference type="ARBA" id="ARBA00022801"/>
    </source>
</evidence>
<evidence type="ECO:0000259" key="12">
    <source>
        <dbReference type="Pfam" id="PF01435"/>
    </source>
</evidence>
<feature type="transmembrane region" description="Helical" evidence="11">
    <location>
        <begin position="66"/>
        <end position="87"/>
    </location>
</feature>
<keyword evidence="3 11" id="KW-0812">Transmembrane</keyword>
<keyword evidence="7 11" id="KW-1133">Transmembrane helix</keyword>
<evidence type="ECO:0000256" key="1">
    <source>
        <dbReference type="ARBA" id="ARBA00022475"/>
    </source>
</evidence>
<comment type="cofactor">
    <cofactor evidence="10">
        <name>Zn(2+)</name>
        <dbReference type="ChEBI" id="CHEBI:29105"/>
    </cofactor>
    <text evidence="10">Binds 1 zinc ion per subunit.</text>
</comment>
<feature type="transmembrane region" description="Helical" evidence="11">
    <location>
        <begin position="39"/>
        <end position="60"/>
    </location>
</feature>
<evidence type="ECO:0000256" key="8">
    <source>
        <dbReference type="ARBA" id="ARBA00023049"/>
    </source>
</evidence>
<protein>
    <submittedName>
        <fullName evidence="13">M48 family metalloprotease</fullName>
    </submittedName>
</protein>
<keyword evidence="9 11" id="KW-0472">Membrane</keyword>
<dbReference type="GO" id="GO:0046872">
    <property type="term" value="F:metal ion binding"/>
    <property type="evidence" value="ECO:0007669"/>
    <property type="project" value="UniProtKB-KW"/>
</dbReference>
<feature type="domain" description="Peptidase M48" evidence="12">
    <location>
        <begin position="107"/>
        <end position="281"/>
    </location>
</feature>
<keyword evidence="5 10" id="KW-0378">Hydrolase</keyword>
<dbReference type="Proteomes" id="UP000663920">
    <property type="component" value="Chromosome"/>
</dbReference>
<evidence type="ECO:0000256" key="11">
    <source>
        <dbReference type="SAM" id="Phobius"/>
    </source>
</evidence>
<dbReference type="InterPro" id="IPR050083">
    <property type="entry name" value="HtpX_protease"/>
</dbReference>
<reference evidence="13 14" key="1">
    <citation type="submission" date="2021-03" db="EMBL/GenBank/DDBJ databases">
        <title>Complete genome of Polaribacter_sp.SM13.</title>
        <authorList>
            <person name="Jeong S.W."/>
            <person name="Bae J.W."/>
        </authorList>
    </citation>
    <scope>NUCLEOTIDE SEQUENCE [LARGE SCALE GENOMIC DNA]</scope>
    <source>
        <strain evidence="13 14">SM13</strain>
    </source>
</reference>
<accession>A0A975H933</accession>
<feature type="transmembrane region" description="Helical" evidence="11">
    <location>
        <begin position="6"/>
        <end position="27"/>
    </location>
</feature>
<evidence type="ECO:0000313" key="13">
    <source>
        <dbReference type="EMBL" id="QTE22380.1"/>
    </source>
</evidence>
<dbReference type="AlphaFoldDB" id="A0A975H933"/>
<feature type="transmembrane region" description="Helical" evidence="11">
    <location>
        <begin position="172"/>
        <end position="193"/>
    </location>
</feature>
<feature type="transmembrane region" description="Helical" evidence="11">
    <location>
        <begin position="205"/>
        <end position="222"/>
    </location>
</feature>
<keyword evidence="1" id="KW-1003">Cell membrane</keyword>
<dbReference type="RefSeq" id="WP_208078174.1">
    <property type="nucleotide sequence ID" value="NZ_CP071869.1"/>
</dbReference>
<dbReference type="PANTHER" id="PTHR43221:SF2">
    <property type="entry name" value="PROTEASE HTPX HOMOLOG"/>
    <property type="match status" value="1"/>
</dbReference>
<dbReference type="EMBL" id="CP071869">
    <property type="protein sequence ID" value="QTE22380.1"/>
    <property type="molecule type" value="Genomic_DNA"/>
</dbReference>
<dbReference type="PANTHER" id="PTHR43221">
    <property type="entry name" value="PROTEASE HTPX"/>
    <property type="match status" value="1"/>
</dbReference>
<keyword evidence="2 10" id="KW-0645">Protease</keyword>
<gene>
    <name evidence="13" type="ORF">J3359_16495</name>
</gene>
<keyword evidence="6 10" id="KW-0862">Zinc</keyword>
<evidence type="ECO:0000256" key="10">
    <source>
        <dbReference type="RuleBase" id="RU003983"/>
    </source>
</evidence>
<sequence length="284" mass="32894">MILKMLVSVTVVFVILMLQHLIFFLFSKRKNKLQLKEHLISVIGAAIFIGIPLSFLPLLLTKMPNGFSYLIIVFILLSSIIVSYWFVFNPLKYVFRPNKFTRDNLLEEEIQREGYPFKIYFTNMVENNAFATGIVPFYKIIVIGNDLKEKLSKKELKAVIYHEIGHHKRKHILKLFVVNVILQTCAFLLFYTLNKIHYTHAFMEPLFGVLTAGFVGLVIFYIPSKISYQFEYQADKYAANKYSKIATINALKRLDEISNGVLTKGNATHPKLEKRLQSLEKNES</sequence>
<evidence type="ECO:0000256" key="7">
    <source>
        <dbReference type="ARBA" id="ARBA00022989"/>
    </source>
</evidence>
<dbReference type="InterPro" id="IPR001915">
    <property type="entry name" value="Peptidase_M48"/>
</dbReference>
<dbReference type="GO" id="GO:0006508">
    <property type="term" value="P:proteolysis"/>
    <property type="evidence" value="ECO:0007669"/>
    <property type="project" value="UniProtKB-KW"/>
</dbReference>
<evidence type="ECO:0000256" key="9">
    <source>
        <dbReference type="ARBA" id="ARBA00023136"/>
    </source>
</evidence>
<comment type="similarity">
    <text evidence="10">Belongs to the peptidase M48 family.</text>
</comment>
<keyword evidence="14" id="KW-1185">Reference proteome</keyword>
<evidence type="ECO:0000256" key="6">
    <source>
        <dbReference type="ARBA" id="ARBA00022833"/>
    </source>
</evidence>
<keyword evidence="4" id="KW-0479">Metal-binding</keyword>
<evidence type="ECO:0000313" key="14">
    <source>
        <dbReference type="Proteomes" id="UP000663920"/>
    </source>
</evidence>
<evidence type="ECO:0000256" key="2">
    <source>
        <dbReference type="ARBA" id="ARBA00022670"/>
    </source>
</evidence>
<organism evidence="13 14">
    <name type="scientific">Polaribacter cellanae</name>
    <dbReference type="NCBI Taxonomy" id="2818493"/>
    <lineage>
        <taxon>Bacteria</taxon>
        <taxon>Pseudomonadati</taxon>
        <taxon>Bacteroidota</taxon>
        <taxon>Flavobacteriia</taxon>
        <taxon>Flavobacteriales</taxon>
        <taxon>Flavobacteriaceae</taxon>
    </lineage>
</organism>
<dbReference type="GO" id="GO:0004222">
    <property type="term" value="F:metalloendopeptidase activity"/>
    <property type="evidence" value="ECO:0007669"/>
    <property type="project" value="InterPro"/>
</dbReference>
<name>A0A975H933_9FLAO</name>
<evidence type="ECO:0000256" key="3">
    <source>
        <dbReference type="ARBA" id="ARBA00022692"/>
    </source>
</evidence>
<evidence type="ECO:0000256" key="4">
    <source>
        <dbReference type="ARBA" id="ARBA00022723"/>
    </source>
</evidence>
<dbReference type="Pfam" id="PF01435">
    <property type="entry name" value="Peptidase_M48"/>
    <property type="match status" value="1"/>
</dbReference>
<proteinExistence type="inferred from homology"/>
<dbReference type="KEGG" id="pcea:J3359_16495"/>
<dbReference type="Gene3D" id="3.30.2010.10">
    <property type="entry name" value="Metalloproteases ('zincins'), catalytic domain"/>
    <property type="match status" value="1"/>
</dbReference>